<gene>
    <name evidence="1" type="ORF">NX801_28575</name>
</gene>
<reference evidence="1" key="1">
    <citation type="submission" date="2022-08" db="EMBL/GenBank/DDBJ databases">
        <authorList>
            <person name="Somphong A."/>
            <person name="Phongsopitanun W."/>
        </authorList>
    </citation>
    <scope>NUCLEOTIDE SEQUENCE</scope>
    <source>
        <strain evidence="1">LP05-1</strain>
    </source>
</reference>
<organism evidence="1 2">
    <name type="scientific">Streptomyces pyxinae</name>
    <dbReference type="NCBI Taxonomy" id="2970734"/>
    <lineage>
        <taxon>Bacteria</taxon>
        <taxon>Bacillati</taxon>
        <taxon>Actinomycetota</taxon>
        <taxon>Actinomycetes</taxon>
        <taxon>Kitasatosporales</taxon>
        <taxon>Streptomycetaceae</taxon>
        <taxon>Streptomyces</taxon>
    </lineage>
</organism>
<keyword evidence="2" id="KW-1185">Reference proteome</keyword>
<name>A0ABT2CPZ5_9ACTN</name>
<proteinExistence type="predicted"/>
<evidence type="ECO:0000313" key="1">
    <source>
        <dbReference type="EMBL" id="MCS0639520.1"/>
    </source>
</evidence>
<evidence type="ECO:0008006" key="3">
    <source>
        <dbReference type="Google" id="ProtNLM"/>
    </source>
</evidence>
<comment type="caution">
    <text evidence="1">The sequence shown here is derived from an EMBL/GenBank/DDBJ whole genome shotgun (WGS) entry which is preliminary data.</text>
</comment>
<accession>A0ABT2CPZ5</accession>
<dbReference type="Proteomes" id="UP001431313">
    <property type="component" value="Unassembled WGS sequence"/>
</dbReference>
<dbReference type="EMBL" id="JANUGQ010000037">
    <property type="protein sequence ID" value="MCS0639520.1"/>
    <property type="molecule type" value="Genomic_DNA"/>
</dbReference>
<evidence type="ECO:0000313" key="2">
    <source>
        <dbReference type="Proteomes" id="UP001431313"/>
    </source>
</evidence>
<sequence>MAPTVGVIGPHDLVDRVVALGARTAGTPRLLALPYAHETETAEAVARGRSVADALLFTGVVPYELASAAGVLDRPAMYVPYSGATLLRALVELLRLGHDVSRLSIDTLRREEVVETLTEAKLPTEHVRVLPYADGLTSRELVEFHRDARDRAGARVALTCLGSAFRVLEQETHAVRLAPSRHSVLATLRALVLATAGRDSGDAQLALGVLELPDRPDLPDVGGTGGGLGALGVLGGSLAELPDGRRLVVTTRGVLESVTGRFTRLPFLEALGARYGTAHLGFGLARTAAEAESLARRAVGRARTVGPVAGVVSLGHDVDLVIDPAAPGPGHPGAGGRAGDDPALLARRVGVRAATLERIRELADRHSADGLTAQLVAEHLSVQQRTARSLLKRMERAGVAVPSGSRQEAGRSGRPPIVYRVRL</sequence>
<dbReference type="RefSeq" id="WP_258790844.1">
    <property type="nucleotide sequence ID" value="NZ_JANUGQ010000037.1"/>
</dbReference>
<protein>
    <recommendedName>
        <fullName evidence="3">Transcriptional regulator</fullName>
    </recommendedName>
</protein>